<keyword evidence="1" id="KW-1133">Transmembrane helix</keyword>
<gene>
    <name evidence="2" type="ORF">ENI96_14950</name>
</gene>
<dbReference type="EMBL" id="DRKP01000188">
    <property type="protein sequence ID" value="HEB97719.1"/>
    <property type="molecule type" value="Genomic_DNA"/>
</dbReference>
<keyword evidence="1" id="KW-0472">Membrane</keyword>
<feature type="transmembrane region" description="Helical" evidence="1">
    <location>
        <begin position="6"/>
        <end position="29"/>
    </location>
</feature>
<evidence type="ECO:0000256" key="1">
    <source>
        <dbReference type="SAM" id="Phobius"/>
    </source>
</evidence>
<proteinExistence type="predicted"/>
<accession>A0A831RS10</accession>
<reference evidence="2" key="1">
    <citation type="journal article" date="2020" name="mSystems">
        <title>Genome- and Community-Level Interaction Insights into Carbon Utilization and Element Cycling Functions of Hydrothermarchaeota in Hydrothermal Sediment.</title>
        <authorList>
            <person name="Zhou Z."/>
            <person name="Liu Y."/>
            <person name="Xu W."/>
            <person name="Pan J."/>
            <person name="Luo Z.H."/>
            <person name="Li M."/>
        </authorList>
    </citation>
    <scope>NUCLEOTIDE SEQUENCE [LARGE SCALE GENOMIC DNA]</scope>
    <source>
        <strain evidence="2">HyVt-443</strain>
    </source>
</reference>
<keyword evidence="1" id="KW-0812">Transmembrane</keyword>
<dbReference type="AlphaFoldDB" id="A0A831RS10"/>
<protein>
    <submittedName>
        <fullName evidence="2">SHOCT domain-containing protein</fullName>
    </submittedName>
</protein>
<name>A0A831RS10_9GAMM</name>
<organism evidence="2">
    <name type="scientific">Sedimenticola thiotaurini</name>
    <dbReference type="NCBI Taxonomy" id="1543721"/>
    <lineage>
        <taxon>Bacteria</taxon>
        <taxon>Pseudomonadati</taxon>
        <taxon>Pseudomonadota</taxon>
        <taxon>Gammaproteobacteria</taxon>
        <taxon>Chromatiales</taxon>
        <taxon>Sedimenticolaceae</taxon>
        <taxon>Sedimenticola</taxon>
    </lineage>
</organism>
<dbReference type="Proteomes" id="UP000886251">
    <property type="component" value="Unassembled WGS sequence"/>
</dbReference>
<comment type="caution">
    <text evidence="2">The sequence shown here is derived from an EMBL/GenBank/DDBJ whole genome shotgun (WGS) entry which is preliminary data.</text>
</comment>
<evidence type="ECO:0000313" key="2">
    <source>
        <dbReference type="EMBL" id="HEB97719.1"/>
    </source>
</evidence>
<sequence length="71" mass="8028">MGSGFGFGIPGIGMLLFWGLIVFLVVWLVRAAAGSRRDRDGGSRAREILDERFARDEIDRAEYEEKRRLLG</sequence>